<dbReference type="OrthoDB" id="248495at2759"/>
<feature type="domain" description="Protein kinase" evidence="3">
    <location>
        <begin position="7"/>
        <end position="357"/>
    </location>
</feature>
<dbReference type="EMBL" id="CAJJDN010000042">
    <property type="protein sequence ID" value="CAD8081422.1"/>
    <property type="molecule type" value="Genomic_DNA"/>
</dbReference>
<dbReference type="GO" id="GO:0005524">
    <property type="term" value="F:ATP binding"/>
    <property type="evidence" value="ECO:0007669"/>
    <property type="project" value="InterPro"/>
</dbReference>
<organism evidence="4 5">
    <name type="scientific">Paramecium sonneborni</name>
    <dbReference type="NCBI Taxonomy" id="65129"/>
    <lineage>
        <taxon>Eukaryota</taxon>
        <taxon>Sar</taxon>
        <taxon>Alveolata</taxon>
        <taxon>Ciliophora</taxon>
        <taxon>Intramacronucleata</taxon>
        <taxon>Oligohymenophorea</taxon>
        <taxon>Peniculida</taxon>
        <taxon>Parameciidae</taxon>
        <taxon>Paramecium</taxon>
    </lineage>
</organism>
<dbReference type="SMART" id="SM00220">
    <property type="entry name" value="S_TKc"/>
    <property type="match status" value="1"/>
</dbReference>
<evidence type="ECO:0000256" key="1">
    <source>
        <dbReference type="ARBA" id="ARBA00012513"/>
    </source>
</evidence>
<dbReference type="Pfam" id="PF00069">
    <property type="entry name" value="Pkinase"/>
    <property type="match status" value="1"/>
</dbReference>
<comment type="caution">
    <text evidence="4">The sequence shown here is derived from an EMBL/GenBank/DDBJ whole genome shotgun (WGS) entry which is preliminary data.</text>
</comment>
<dbReference type="PANTHER" id="PTHR11909">
    <property type="entry name" value="CASEIN KINASE-RELATED"/>
    <property type="match status" value="1"/>
</dbReference>
<proteinExistence type="predicted"/>
<dbReference type="PROSITE" id="PS00108">
    <property type="entry name" value="PROTEIN_KINASE_ST"/>
    <property type="match status" value="1"/>
</dbReference>
<evidence type="ECO:0000313" key="5">
    <source>
        <dbReference type="Proteomes" id="UP000692954"/>
    </source>
</evidence>
<name>A0A8S1MPZ7_9CILI</name>
<protein>
    <recommendedName>
        <fullName evidence="2">Casein kinase I</fullName>
        <ecNumber evidence="1">2.7.11.1</ecNumber>
    </recommendedName>
</protein>
<accession>A0A8S1MPZ7</accession>
<evidence type="ECO:0000259" key="3">
    <source>
        <dbReference type="PROSITE" id="PS50011"/>
    </source>
</evidence>
<evidence type="ECO:0000256" key="2">
    <source>
        <dbReference type="ARBA" id="ARBA00023860"/>
    </source>
</evidence>
<dbReference type="PROSITE" id="PS50011">
    <property type="entry name" value="PROTEIN_KINASE_DOM"/>
    <property type="match status" value="1"/>
</dbReference>
<dbReference type="Proteomes" id="UP000692954">
    <property type="component" value="Unassembled WGS sequence"/>
</dbReference>
<keyword evidence="5" id="KW-1185">Reference proteome</keyword>
<dbReference type="AlphaFoldDB" id="A0A8S1MPZ7"/>
<dbReference type="GO" id="GO:0004674">
    <property type="term" value="F:protein serine/threonine kinase activity"/>
    <property type="evidence" value="ECO:0007669"/>
    <property type="project" value="UniProtKB-EC"/>
</dbReference>
<dbReference type="EC" id="2.7.11.1" evidence="1"/>
<gene>
    <name evidence="4" type="ORF">PSON_ATCC_30995.1.T0420019</name>
</gene>
<dbReference type="InterPro" id="IPR000719">
    <property type="entry name" value="Prot_kinase_dom"/>
</dbReference>
<dbReference type="InterPro" id="IPR008271">
    <property type="entry name" value="Ser/Thr_kinase_AS"/>
</dbReference>
<evidence type="ECO:0000313" key="4">
    <source>
        <dbReference type="EMBL" id="CAD8081422.1"/>
    </source>
</evidence>
<sequence length="357" mass="41426">MAEASQYKVLSSLGCGSEHIVYKVELNVNSELYAIKLEKSAGVGQLKNEIQMLQKLNGIEGVPQIKHFGQTREQKQFLIVPLYHCSLLELAKSRKLSQTQILTIGLRIIEIIEKVHQQNILHLDIKPENIMLSQQSSNDQDILRPGFIQLIDFGLSQQFNENSESLQDVFIGSLNFASRSSHEGTHLGYKDDLESLLYVLLYIRDFRLPWSENTFWGYQESDFEMVGQIKSSFFKTKLLQQQSNLNFYPFMTYIDQLTHNLMPDYDYIKKLFAQMIYASYSLKSIQNQEKKYVFSGQFQRETIFENSETINISLDKFPKSNNYEENENFHDSISTLVSKMIGQYTTHQIKSIKDISQ</sequence>
<reference evidence="4" key="1">
    <citation type="submission" date="2021-01" db="EMBL/GenBank/DDBJ databases">
        <authorList>
            <consortium name="Genoscope - CEA"/>
            <person name="William W."/>
        </authorList>
    </citation>
    <scope>NUCLEOTIDE SEQUENCE</scope>
</reference>
<dbReference type="InterPro" id="IPR050235">
    <property type="entry name" value="CK1_Ser-Thr_kinase"/>
</dbReference>